<organism evidence="1 2">
    <name type="scientific">Halorubrum virus BJ1</name>
    <dbReference type="NCBI Taxonomy" id="416419"/>
    <lineage>
        <taxon>Viruses</taxon>
        <taxon>Duplodnaviria</taxon>
        <taxon>Heunggongvirae</taxon>
        <taxon>Uroviricota</taxon>
        <taxon>Caudoviricetes</taxon>
        <taxon>Kirjokansivirales</taxon>
        <taxon>Graaviviridae</taxon>
        <taxon>Beejeyvirus</taxon>
        <taxon>Beejeyvirus bagaejinnorense</taxon>
        <taxon>Beejeyvirus BJ1</taxon>
    </lineage>
</organism>
<evidence type="ECO:0000313" key="2">
    <source>
        <dbReference type="Proteomes" id="UP000002272"/>
    </source>
</evidence>
<evidence type="ECO:0000313" key="1">
    <source>
        <dbReference type="EMBL" id="CAL92435.1"/>
    </source>
</evidence>
<proteinExistence type="predicted"/>
<dbReference type="RefSeq" id="YP_919040.1">
    <property type="nucleotide sequence ID" value="NC_008695.1"/>
</dbReference>
<keyword evidence="2" id="KW-1185">Reference proteome</keyword>
<dbReference type="EMBL" id="AM419438">
    <property type="protein sequence ID" value="CAL92435.1"/>
    <property type="molecule type" value="Genomic_DNA"/>
</dbReference>
<name>A0ZYM6_9CAUD</name>
<dbReference type="KEGG" id="vg:4606083"/>
<sequence>MTVRNKLADLLEETARSRRASSRSSAVIGRTLKHFGVAKAMKAVAGAIRVDDQEGDG</sequence>
<accession>A0ZYM6</accession>
<reference evidence="1 2" key="1">
    <citation type="journal article" date="2007" name="BMC Genomics">
        <title>Sequence analysis of an Archaeal virus isolated from a hypersaline lake in Inner Mongolia, China.</title>
        <authorList>
            <person name="Pagaling E."/>
            <person name="Haigh R."/>
            <person name="Grant W.D."/>
            <person name="Cowan D.A."/>
            <person name="Jones B.E."/>
            <person name="Ma Y."/>
            <person name="Ventosa A."/>
            <person name="Heaphy S."/>
        </authorList>
    </citation>
    <scope>NUCLEOTIDE SEQUENCE</scope>
</reference>
<protein>
    <submittedName>
        <fullName evidence="1">Uncharacterized protein</fullName>
    </submittedName>
</protein>
<dbReference type="GeneID" id="4606083"/>
<dbReference type="Proteomes" id="UP000002272">
    <property type="component" value="Segment"/>
</dbReference>